<comment type="caution">
    <text evidence="2">The sequence shown here is derived from an EMBL/GenBank/DDBJ whole genome shotgun (WGS) entry which is preliminary data.</text>
</comment>
<dbReference type="AlphaFoldDB" id="A0A0L6UFH5"/>
<evidence type="ECO:0000313" key="2">
    <source>
        <dbReference type="EMBL" id="KNZ46530.1"/>
    </source>
</evidence>
<dbReference type="EMBL" id="LAVV01012605">
    <property type="protein sequence ID" value="KNZ46530.1"/>
    <property type="molecule type" value="Genomic_DNA"/>
</dbReference>
<dbReference type="VEuPathDB" id="FungiDB:VP01_719g4"/>
<sequence>MCQCSRSEFVIEKTQIKPLLTLSNYIIDAMLHDEFVKFQDQITSQSHKQNPKVLGDFQEIHFTQANWMQIKHLNNELRFSIFLPRKWRVMDLLVPLYWQIIIKQSNILRRRRQLEYQEEGLECEALVMAALLHTAFCLRFFPLCWPEREHHVRTLHKLIKIIYLNFIRVLTLIYVYFCIMGPFKDISCPIVFGQRLLSQLSIIFGHGSLKPGTIERCVSSHRWLKQGIQVTGKFEKTQKIFKDYIDFSQKIISDLFLQKITTLFSSTTITWLAYC</sequence>
<name>A0A0L6UFH5_9BASI</name>
<protein>
    <submittedName>
        <fullName evidence="2">Uncharacterized protein</fullName>
    </submittedName>
</protein>
<evidence type="ECO:0000256" key="1">
    <source>
        <dbReference type="SAM" id="Phobius"/>
    </source>
</evidence>
<reference evidence="2 3" key="1">
    <citation type="submission" date="2015-08" db="EMBL/GenBank/DDBJ databases">
        <title>Next Generation Sequencing and Analysis of the Genome of Puccinia sorghi L Schw, the Causal Agent of Maize Common Rust.</title>
        <authorList>
            <person name="Rochi L."/>
            <person name="Burguener G."/>
            <person name="Darino M."/>
            <person name="Turjanski A."/>
            <person name="Kreff E."/>
            <person name="Dieguez M.J."/>
            <person name="Sacco F."/>
        </authorList>
    </citation>
    <scope>NUCLEOTIDE SEQUENCE [LARGE SCALE GENOMIC DNA]</scope>
    <source>
        <strain evidence="2 3">RO10H11247</strain>
    </source>
</reference>
<organism evidence="2 3">
    <name type="scientific">Puccinia sorghi</name>
    <dbReference type="NCBI Taxonomy" id="27349"/>
    <lineage>
        <taxon>Eukaryota</taxon>
        <taxon>Fungi</taxon>
        <taxon>Dikarya</taxon>
        <taxon>Basidiomycota</taxon>
        <taxon>Pucciniomycotina</taxon>
        <taxon>Pucciniomycetes</taxon>
        <taxon>Pucciniales</taxon>
        <taxon>Pucciniaceae</taxon>
        <taxon>Puccinia</taxon>
    </lineage>
</organism>
<gene>
    <name evidence="2" type="ORF">VP01_719g4</name>
</gene>
<accession>A0A0L6UFH5</accession>
<feature type="transmembrane region" description="Helical" evidence="1">
    <location>
        <begin position="158"/>
        <end position="177"/>
    </location>
</feature>
<dbReference type="Proteomes" id="UP000037035">
    <property type="component" value="Unassembled WGS sequence"/>
</dbReference>
<keyword evidence="3" id="KW-1185">Reference proteome</keyword>
<keyword evidence="1" id="KW-0812">Transmembrane</keyword>
<evidence type="ECO:0000313" key="3">
    <source>
        <dbReference type="Proteomes" id="UP000037035"/>
    </source>
</evidence>
<keyword evidence="1" id="KW-1133">Transmembrane helix</keyword>
<keyword evidence="1" id="KW-0472">Membrane</keyword>
<proteinExistence type="predicted"/>